<accession>A0A645IY00</accession>
<proteinExistence type="predicted"/>
<comment type="caution">
    <text evidence="1">The sequence shown here is derived from an EMBL/GenBank/DDBJ whole genome shotgun (WGS) entry which is preliminary data.</text>
</comment>
<protein>
    <submittedName>
        <fullName evidence="1">Uncharacterized protein</fullName>
    </submittedName>
</protein>
<organism evidence="1">
    <name type="scientific">bioreactor metagenome</name>
    <dbReference type="NCBI Taxonomy" id="1076179"/>
    <lineage>
        <taxon>unclassified sequences</taxon>
        <taxon>metagenomes</taxon>
        <taxon>ecological metagenomes</taxon>
    </lineage>
</organism>
<sequence length="58" mass="6742">MDEDLDGIVLLVYDKGTDNISYEQIRIRDVSAHINTEGVKLEELEFQGFPAKYYSLCW</sequence>
<dbReference type="AlphaFoldDB" id="A0A645IY00"/>
<name>A0A645IY00_9ZZZZ</name>
<gene>
    <name evidence="1" type="ORF">SDC9_203406</name>
</gene>
<dbReference type="EMBL" id="VSSQ01125274">
    <property type="protein sequence ID" value="MPN55722.1"/>
    <property type="molecule type" value="Genomic_DNA"/>
</dbReference>
<reference evidence="1" key="1">
    <citation type="submission" date="2019-08" db="EMBL/GenBank/DDBJ databases">
        <authorList>
            <person name="Kucharzyk K."/>
            <person name="Murdoch R.W."/>
            <person name="Higgins S."/>
            <person name="Loffler F."/>
        </authorList>
    </citation>
    <scope>NUCLEOTIDE SEQUENCE</scope>
</reference>
<evidence type="ECO:0000313" key="1">
    <source>
        <dbReference type="EMBL" id="MPN55722.1"/>
    </source>
</evidence>